<comment type="similarity">
    <text evidence="5">Belongs to the 4-toluene sulfonate uptake permease (TSUP) (TC 2.A.102) family.</text>
</comment>
<feature type="transmembrane region" description="Helical" evidence="5">
    <location>
        <begin position="319"/>
        <end position="341"/>
    </location>
</feature>
<keyword evidence="4 5" id="KW-0472">Membrane</keyword>
<evidence type="ECO:0000256" key="5">
    <source>
        <dbReference type="RuleBase" id="RU363041"/>
    </source>
</evidence>
<name>A0A7C3MHF6_ARCFL</name>
<reference evidence="6" key="1">
    <citation type="journal article" date="2020" name="mSystems">
        <title>Genome- and Community-Level Interaction Insights into Carbon Utilization and Element Cycling Functions of Hydrothermarchaeota in Hydrothermal Sediment.</title>
        <authorList>
            <person name="Zhou Z."/>
            <person name="Liu Y."/>
            <person name="Xu W."/>
            <person name="Pan J."/>
            <person name="Luo Z.H."/>
            <person name="Li M."/>
        </authorList>
    </citation>
    <scope>NUCLEOTIDE SEQUENCE [LARGE SCALE GENOMIC DNA]</scope>
    <source>
        <strain evidence="6">SpSt-87</strain>
    </source>
</reference>
<dbReference type="GO" id="GO:0005886">
    <property type="term" value="C:plasma membrane"/>
    <property type="evidence" value="ECO:0007669"/>
    <property type="project" value="UniProtKB-SubCell"/>
</dbReference>
<protein>
    <recommendedName>
        <fullName evidence="5">Probable membrane transporter protein</fullName>
    </recommendedName>
</protein>
<proteinExistence type="inferred from homology"/>
<evidence type="ECO:0000256" key="3">
    <source>
        <dbReference type="ARBA" id="ARBA00022989"/>
    </source>
</evidence>
<dbReference type="EMBL" id="DTLB01000052">
    <property type="protein sequence ID" value="HFW33110.1"/>
    <property type="molecule type" value="Genomic_DNA"/>
</dbReference>
<evidence type="ECO:0000256" key="4">
    <source>
        <dbReference type="ARBA" id="ARBA00023136"/>
    </source>
</evidence>
<feature type="transmembrane region" description="Helical" evidence="5">
    <location>
        <begin position="257"/>
        <end position="280"/>
    </location>
</feature>
<gene>
    <name evidence="6" type="ORF">ENW66_09230</name>
</gene>
<dbReference type="PANTHER" id="PTHR43701">
    <property type="entry name" value="MEMBRANE TRANSPORTER PROTEIN MJ0441-RELATED"/>
    <property type="match status" value="1"/>
</dbReference>
<accession>A0A7C3MHF6</accession>
<feature type="transmembrane region" description="Helical" evidence="5">
    <location>
        <begin position="286"/>
        <end position="307"/>
    </location>
</feature>
<feature type="transmembrane region" description="Helical" evidence="5">
    <location>
        <begin position="392"/>
        <end position="413"/>
    </location>
</feature>
<keyword evidence="2 5" id="KW-0812">Transmembrane</keyword>
<dbReference type="AlphaFoldDB" id="A0A7C3MHF6"/>
<sequence>MSLFQKLRNAYEMAMAGAYYYAKWDYETSMNIIRDRRRLATVMVLVTIPLLLYPVVAADLPSVLGGKNTFGPVHFTNEMLIVSILIGLAAGLVTGCIGAGGGFIITPALMSVGVKGIIAVGTDQFHIFAKSIMGTVVHKKLGNVCVALAIAFVIGSVTGATVGGYINREIYYMNPVLSDIFINIVYVFLLGFLGIFATYDFLRLRKMSAEFGKSSPTATDGGQQVIGMTSLARRVQSIEIPPVINFDQELGGRKVSAWFVIGCGFIVGLVSAIMGVGGGFLTFPMYVYVLGVSSFTTVGTDIFQIIITAGYSSVTQYAIYGFVFFTLSMGLLLGSLVGIQIGSLVTKVAKGMYIRGFYATVIMAGFINRLFALPSKFAYVGWIPLNKSIANIIDTAGMVLFFAVVGFFALWVITKFVANLNVLRGDEV</sequence>
<dbReference type="InterPro" id="IPR002781">
    <property type="entry name" value="TM_pro_TauE-like"/>
</dbReference>
<feature type="transmembrane region" description="Helical" evidence="5">
    <location>
        <begin position="141"/>
        <end position="160"/>
    </location>
</feature>
<feature type="transmembrane region" description="Helical" evidence="5">
    <location>
        <begin position="39"/>
        <end position="60"/>
    </location>
</feature>
<dbReference type="Pfam" id="PF01925">
    <property type="entry name" value="TauE"/>
    <property type="match status" value="1"/>
</dbReference>
<evidence type="ECO:0000256" key="1">
    <source>
        <dbReference type="ARBA" id="ARBA00004141"/>
    </source>
</evidence>
<dbReference type="PANTHER" id="PTHR43701:SF12">
    <property type="entry name" value="MEMBRANE TRANSPORTER PROTEIN YTNM-RELATED"/>
    <property type="match status" value="1"/>
</dbReference>
<feature type="transmembrane region" description="Helical" evidence="5">
    <location>
        <begin position="180"/>
        <end position="202"/>
    </location>
</feature>
<dbReference type="InterPro" id="IPR051598">
    <property type="entry name" value="TSUP/Inactive_protease-like"/>
</dbReference>
<evidence type="ECO:0000256" key="2">
    <source>
        <dbReference type="ARBA" id="ARBA00022692"/>
    </source>
</evidence>
<comment type="subcellular location">
    <subcellularLocation>
        <location evidence="5">Cell membrane</location>
        <topology evidence="5">Multi-pass membrane protein</topology>
    </subcellularLocation>
    <subcellularLocation>
        <location evidence="1">Membrane</location>
        <topology evidence="1">Multi-pass membrane protein</topology>
    </subcellularLocation>
</comment>
<keyword evidence="5" id="KW-1003">Cell membrane</keyword>
<keyword evidence="3 5" id="KW-1133">Transmembrane helix</keyword>
<feature type="transmembrane region" description="Helical" evidence="5">
    <location>
        <begin position="353"/>
        <end position="371"/>
    </location>
</feature>
<organism evidence="6">
    <name type="scientific">Archaeoglobus fulgidus</name>
    <dbReference type="NCBI Taxonomy" id="2234"/>
    <lineage>
        <taxon>Archaea</taxon>
        <taxon>Methanobacteriati</taxon>
        <taxon>Methanobacteriota</taxon>
        <taxon>Archaeoglobi</taxon>
        <taxon>Archaeoglobales</taxon>
        <taxon>Archaeoglobaceae</taxon>
        <taxon>Archaeoglobus</taxon>
    </lineage>
</organism>
<feature type="transmembrane region" description="Helical" evidence="5">
    <location>
        <begin position="80"/>
        <end position="105"/>
    </location>
</feature>
<evidence type="ECO:0000313" key="6">
    <source>
        <dbReference type="EMBL" id="HFW33110.1"/>
    </source>
</evidence>
<comment type="caution">
    <text evidence="6">The sequence shown here is derived from an EMBL/GenBank/DDBJ whole genome shotgun (WGS) entry which is preliminary data.</text>
</comment>